<comment type="caution">
    <text evidence="5">The sequence shown here is derived from an EMBL/GenBank/DDBJ whole genome shotgun (WGS) entry which is preliminary data.</text>
</comment>
<dbReference type="PANTHER" id="PTHR11122:SF13">
    <property type="entry name" value="GLUCOSE-6-PHOSPHATE 1-EPIMERASE"/>
    <property type="match status" value="1"/>
</dbReference>
<proteinExistence type="inferred from homology"/>
<dbReference type="Pfam" id="PF01263">
    <property type="entry name" value="Aldose_epim"/>
    <property type="match status" value="1"/>
</dbReference>
<dbReference type="InterPro" id="IPR014718">
    <property type="entry name" value="GH-type_carb-bd"/>
</dbReference>
<dbReference type="RefSeq" id="WP_077669309.1">
    <property type="nucleotide sequence ID" value="NZ_MUFR01000011.1"/>
</dbReference>
<sequence length="293" mass="31969">MSMSLLFERQLSASVDLCYRQSVPILRVSHPSCAATISLFGGHLLSFAPTGESSLVWMSRNAVYDAQTPLRGGVPICWPWFGQSGSPSHGFARRQMWQLAQVDEQPDGVIVQLKLSESAQSMALWPHRFEATITFTLTQKATISLAVTNTDQHDWRMGGALHSYLTVADSEQAYIDGVGNQYLDNFSAGAAQPAPGKVTFESPVDRIYTGARDTLSLTDPAGNRRVYVTNQGATSAVIWNPGQAASVQMADMDDDGYQHFVCIEAALEQPDTLVSPGQTYTLATTLCDEKARR</sequence>
<organism evidence="5 6">
    <name type="scientific">Salinivibrio costicola subsp. alcaliphilus</name>
    <dbReference type="NCBI Taxonomy" id="272773"/>
    <lineage>
        <taxon>Bacteria</taxon>
        <taxon>Pseudomonadati</taxon>
        <taxon>Pseudomonadota</taxon>
        <taxon>Gammaproteobacteria</taxon>
        <taxon>Vibrionales</taxon>
        <taxon>Vibrionaceae</taxon>
        <taxon>Salinivibrio</taxon>
    </lineage>
</organism>
<dbReference type="CDD" id="cd09020">
    <property type="entry name" value="D-hex-6-P-epi_like"/>
    <property type="match status" value="1"/>
</dbReference>
<evidence type="ECO:0000256" key="1">
    <source>
        <dbReference type="ARBA" id="ARBA00001096"/>
    </source>
</evidence>
<evidence type="ECO:0000313" key="6">
    <source>
        <dbReference type="Proteomes" id="UP000189431"/>
    </source>
</evidence>
<dbReference type="SUPFAM" id="SSF74650">
    <property type="entry name" value="Galactose mutarotase-like"/>
    <property type="match status" value="1"/>
</dbReference>
<gene>
    <name evidence="5" type="ORF">BZJ21_05375</name>
</gene>
<evidence type="ECO:0000256" key="2">
    <source>
        <dbReference type="ARBA" id="ARBA00005866"/>
    </source>
</evidence>
<name>A0ABX3KRW2_SALCS</name>
<dbReference type="PANTHER" id="PTHR11122">
    <property type="entry name" value="APOSPORY-ASSOCIATED PROTEIN C-RELATED"/>
    <property type="match status" value="1"/>
</dbReference>
<dbReference type="InterPro" id="IPR025532">
    <property type="entry name" value="G6P_1-epimerase"/>
</dbReference>
<comment type="catalytic activity">
    <reaction evidence="1">
        <text>alpha-D-glucose 6-phosphate = beta-D-glucose 6-phosphate</text>
        <dbReference type="Rhea" id="RHEA:16249"/>
        <dbReference type="ChEBI" id="CHEBI:58225"/>
        <dbReference type="ChEBI" id="CHEBI:58247"/>
        <dbReference type="EC" id="5.1.3.15"/>
    </reaction>
</comment>
<evidence type="ECO:0000313" key="5">
    <source>
        <dbReference type="EMBL" id="OOF34468.1"/>
    </source>
</evidence>
<dbReference type="InterPro" id="IPR008183">
    <property type="entry name" value="Aldose_1/G6P_1-epimerase"/>
</dbReference>
<reference evidence="6" key="1">
    <citation type="submission" date="2017-01" db="EMBL/GenBank/DDBJ databases">
        <title>Draft genome of the species Salinivibrio costicola subsp. alcaliphilus.</title>
        <authorList>
            <person name="Lopez-Hermoso C."/>
            <person name="De La Haba R."/>
            <person name="Sanchez-Porro C."/>
            <person name="Ventosa A."/>
        </authorList>
    </citation>
    <scope>NUCLEOTIDE SEQUENCE [LARGE SCALE GENOMIC DNA]</scope>
    <source>
        <strain evidence="6">CBH448</strain>
    </source>
</reference>
<dbReference type="EC" id="5.1.3.15" evidence="4"/>
<protein>
    <recommendedName>
        <fullName evidence="4">Putative glucose-6-phosphate 1-epimerase</fullName>
        <ecNumber evidence="4">5.1.3.15</ecNumber>
    </recommendedName>
</protein>
<dbReference type="PIRSF" id="PIRSF016020">
    <property type="entry name" value="PHexose_mutarotase"/>
    <property type="match status" value="1"/>
</dbReference>
<dbReference type="InterPro" id="IPR011013">
    <property type="entry name" value="Gal_mutarotase_sf_dom"/>
</dbReference>
<evidence type="ECO:0000256" key="4">
    <source>
        <dbReference type="PIRNR" id="PIRNR016020"/>
    </source>
</evidence>
<keyword evidence="3 4" id="KW-0413">Isomerase</keyword>
<dbReference type="EMBL" id="MUFR01000011">
    <property type="protein sequence ID" value="OOF34468.1"/>
    <property type="molecule type" value="Genomic_DNA"/>
</dbReference>
<dbReference type="Gene3D" id="2.70.98.10">
    <property type="match status" value="1"/>
</dbReference>
<evidence type="ECO:0000256" key="3">
    <source>
        <dbReference type="ARBA" id="ARBA00023235"/>
    </source>
</evidence>
<comment type="similarity">
    <text evidence="2 4">Belongs to the glucose-6-phosphate 1-epimerase family.</text>
</comment>
<accession>A0ABX3KRW2</accession>
<dbReference type="Proteomes" id="UP000189431">
    <property type="component" value="Unassembled WGS sequence"/>
</dbReference>
<keyword evidence="6" id="KW-1185">Reference proteome</keyword>